<name>A0A974PFY2_9BACL</name>
<dbReference type="AlphaFoldDB" id="A0A974PFY2"/>
<accession>A0A974PFY2</accession>
<dbReference type="KEGG" id="pson:JI735_08085"/>
<evidence type="ECO:0000313" key="2">
    <source>
        <dbReference type="EMBL" id="QQZ62527.1"/>
    </source>
</evidence>
<sequence length="243" mass="25839">MFFNLIFRKGVLRMRWTWRLMIVGCLLLVTACSKGEATSSTQKLELEADKLTKLVIDNRNGEIEVSGADTDTIEVTAVVTAKGISMDKLKLKLRAEGAAAYLDASFGSQMLAMGSGAVDLVITLPRELAVEVDSHRDGKLKVADLSAPLEVDNVNGDLEVIDTKGPVTLSNRDGDITVRNIETDVNIHNINGHIAVTQVEGSVEAAVGDGSLELDHISGDAVISQTGNGEIKLGAIGGNVSRK</sequence>
<dbReference type="EMBL" id="CP068595">
    <property type="protein sequence ID" value="QQZ62527.1"/>
    <property type="molecule type" value="Genomic_DNA"/>
</dbReference>
<reference evidence="2 3" key="1">
    <citation type="submission" date="2021-01" db="EMBL/GenBank/DDBJ databases">
        <title>Whole genome sequence of Paenibacillus sonchi LMG 24727 for comparative genomics.</title>
        <authorList>
            <person name="Lee G."/>
            <person name="Kim M.-J."/>
            <person name="Lim K."/>
            <person name="Shin J.-H."/>
        </authorList>
    </citation>
    <scope>NUCLEOTIDE SEQUENCE [LARGE SCALE GENOMIC DNA]</scope>
    <source>
        <strain evidence="2 3">LMG 24727</strain>
    </source>
</reference>
<proteinExistence type="predicted"/>
<dbReference type="Pfam" id="PF13349">
    <property type="entry name" value="DUF4097"/>
    <property type="match status" value="1"/>
</dbReference>
<dbReference type="Proteomes" id="UP000595841">
    <property type="component" value="Chromosome"/>
</dbReference>
<gene>
    <name evidence="2" type="ORF">JI735_08085</name>
</gene>
<protein>
    <submittedName>
        <fullName evidence="2">DUF4097 family beta strand repeat protein</fullName>
    </submittedName>
</protein>
<organism evidence="2 3">
    <name type="scientific">Paenibacillus sonchi</name>
    <dbReference type="NCBI Taxonomy" id="373687"/>
    <lineage>
        <taxon>Bacteria</taxon>
        <taxon>Bacillati</taxon>
        <taxon>Bacillota</taxon>
        <taxon>Bacilli</taxon>
        <taxon>Bacillales</taxon>
        <taxon>Paenibacillaceae</taxon>
        <taxon>Paenibacillus</taxon>
        <taxon>Paenibacillus sonchi group</taxon>
    </lineage>
</organism>
<dbReference type="InterPro" id="IPR025164">
    <property type="entry name" value="Toastrack_DUF4097"/>
</dbReference>
<evidence type="ECO:0000313" key="3">
    <source>
        <dbReference type="Proteomes" id="UP000595841"/>
    </source>
</evidence>
<feature type="domain" description="DUF4097" evidence="1">
    <location>
        <begin position="52"/>
        <end position="233"/>
    </location>
</feature>
<evidence type="ECO:0000259" key="1">
    <source>
        <dbReference type="Pfam" id="PF13349"/>
    </source>
</evidence>
<keyword evidence="3" id="KW-1185">Reference proteome</keyword>